<keyword evidence="4" id="KW-1185">Reference proteome</keyword>
<accession>A0A433X793</accession>
<reference evidence="3 4" key="1">
    <citation type="journal article" date="2016" name="Int. J. Syst. Evol. Microbiol.">
        <title>Arsenicitalea aurantiaca gen. nov., sp. nov., a new member of the family Hyphomicrobiaceae, isolated from high-arsenic sediment.</title>
        <authorList>
            <person name="Mu Y."/>
            <person name="Zhou L."/>
            <person name="Zeng X.C."/>
            <person name="Liu L."/>
            <person name="Pan Y."/>
            <person name="Chen X."/>
            <person name="Wang J."/>
            <person name="Li S."/>
            <person name="Li W.J."/>
            <person name="Wang Y."/>
        </authorList>
    </citation>
    <scope>NUCLEOTIDE SEQUENCE [LARGE SCALE GENOMIC DNA]</scope>
    <source>
        <strain evidence="3 4">42-50</strain>
    </source>
</reference>
<feature type="domain" description="Glycosyltransferase subfamily 4-like N-terminal" evidence="2">
    <location>
        <begin position="150"/>
        <end position="310"/>
    </location>
</feature>
<keyword evidence="3" id="KW-0808">Transferase</keyword>
<evidence type="ECO:0000313" key="4">
    <source>
        <dbReference type="Proteomes" id="UP000281547"/>
    </source>
</evidence>
<dbReference type="SUPFAM" id="SSF53756">
    <property type="entry name" value="UDP-Glycosyltransferase/glycogen phosphorylase"/>
    <property type="match status" value="1"/>
</dbReference>
<dbReference type="Pfam" id="PF13692">
    <property type="entry name" value="Glyco_trans_1_4"/>
    <property type="match status" value="1"/>
</dbReference>
<dbReference type="Gene3D" id="3.40.50.2000">
    <property type="entry name" value="Glycogen Phosphorylase B"/>
    <property type="match status" value="2"/>
</dbReference>
<gene>
    <name evidence="3" type="ORF">EMQ25_11560</name>
</gene>
<comment type="caution">
    <text evidence="3">The sequence shown here is derived from an EMBL/GenBank/DDBJ whole genome shotgun (WGS) entry which is preliminary data.</text>
</comment>
<evidence type="ECO:0000313" key="3">
    <source>
        <dbReference type="EMBL" id="RUT29971.1"/>
    </source>
</evidence>
<feature type="compositionally biased region" description="Polar residues" evidence="1">
    <location>
        <begin position="41"/>
        <end position="66"/>
    </location>
</feature>
<dbReference type="Proteomes" id="UP000281547">
    <property type="component" value="Unassembled WGS sequence"/>
</dbReference>
<dbReference type="AlphaFoldDB" id="A0A433X793"/>
<dbReference type="Pfam" id="PF13439">
    <property type="entry name" value="Glyco_transf_4"/>
    <property type="match status" value="1"/>
</dbReference>
<dbReference type="CDD" id="cd03801">
    <property type="entry name" value="GT4_PimA-like"/>
    <property type="match status" value="1"/>
</dbReference>
<evidence type="ECO:0000256" key="1">
    <source>
        <dbReference type="SAM" id="MobiDB-lite"/>
    </source>
</evidence>
<protein>
    <submittedName>
        <fullName evidence="3">Glycosyltransferase</fullName>
    </submittedName>
</protein>
<organism evidence="3 4">
    <name type="scientific">Arsenicitalea aurantiaca</name>
    <dbReference type="NCBI Taxonomy" id="1783274"/>
    <lineage>
        <taxon>Bacteria</taxon>
        <taxon>Pseudomonadati</taxon>
        <taxon>Pseudomonadota</taxon>
        <taxon>Alphaproteobacteria</taxon>
        <taxon>Hyphomicrobiales</taxon>
        <taxon>Devosiaceae</taxon>
        <taxon>Arsenicitalea</taxon>
    </lineage>
</organism>
<evidence type="ECO:0000259" key="2">
    <source>
        <dbReference type="Pfam" id="PF13439"/>
    </source>
</evidence>
<proteinExistence type="predicted"/>
<dbReference type="InterPro" id="IPR028098">
    <property type="entry name" value="Glyco_trans_4-like_N"/>
</dbReference>
<dbReference type="PANTHER" id="PTHR45947">
    <property type="entry name" value="SULFOQUINOVOSYL TRANSFERASE SQD2"/>
    <property type="match status" value="1"/>
</dbReference>
<dbReference type="GO" id="GO:0016758">
    <property type="term" value="F:hexosyltransferase activity"/>
    <property type="evidence" value="ECO:0007669"/>
    <property type="project" value="TreeGrafter"/>
</dbReference>
<dbReference type="EMBL" id="RZNJ01000004">
    <property type="protein sequence ID" value="RUT29971.1"/>
    <property type="molecule type" value="Genomic_DNA"/>
</dbReference>
<name>A0A433X793_9HYPH</name>
<dbReference type="InterPro" id="IPR050194">
    <property type="entry name" value="Glycosyltransferase_grp1"/>
</dbReference>
<sequence length="498" mass="54181">MAGIMTHGLQALRHKHVVYRAQPARWRGHRAEHPAPPSPLHATSSPGSMSSKNSLPNSPDTGSSTASFTRLSIAKQSSTASFVSTMPSNRSPFVGNTDPEGFIAAQNQGLPIWKKSASSTQDVRDAKQKGLGGLKVLHVILGKADKNRANGVNQVIAGLAKYSAKHGVSVTVLGKAQTAAHEGEVIQRDGFAVTVYTKWNRAFRTAMHQAVMAADVVHLHGTYAPLNIWVGRVCERHAKPYVVTLHAGIAPARISLKNFLQKQLFHMLLQRRHLERAALIQALTEEESTEALAAFRPKAMCVIPNGVDLEDFPNIRERPRPGPDLRIGYIGRIAREKNLGALCEAFAKVNTDGRMRLLLAGPASAEADVITRQWGAAGVELVGPKFGADKLAFLDDINLFVHPSKSDVFSLGAMEALARGVPAIISRTSDTSHFADTGAFVLCEPTAFGIERAMRKALDTRDDWPAMARRGRRLIETRLNWDAASTDLVVAYQNIRET</sequence>
<dbReference type="PANTHER" id="PTHR45947:SF3">
    <property type="entry name" value="SULFOQUINOVOSYL TRANSFERASE SQD2"/>
    <property type="match status" value="1"/>
</dbReference>
<feature type="region of interest" description="Disordered" evidence="1">
    <location>
        <begin position="25"/>
        <end position="66"/>
    </location>
</feature>